<sequence>MRPQIYHNTIYISRGLHRSVKWGNSNKMQLPSMQEEQMNPDRSKVAELPTELFGQQKDWTAWLKKNHGKSPGIWLRLAKKNSEQVSVSYQEALESALCYGWIDGLKRAEDADYWVQKFTPRSARSIWSKINRDKALLLIESGRMAPAGLKEIERAQSDGRWDAAYDSASMSTVPADFQAALDASLRALAFFATLNSGNRYALLFRIQTAKKAETRAKRIQDFTLMLERHEKFHP</sequence>
<dbReference type="eggNOG" id="COG4430">
    <property type="taxonomic scope" value="Bacteria"/>
</dbReference>
<evidence type="ECO:0008006" key="3">
    <source>
        <dbReference type="Google" id="ProtNLM"/>
    </source>
</evidence>
<keyword evidence="2" id="KW-1185">Reference proteome</keyword>
<dbReference type="STRING" id="1005048.CFU_1838"/>
<reference evidence="1 2" key="2">
    <citation type="journal article" date="2006" name="J. Microbiol. Methods">
        <title>Genomic flank-sequencing of plasposon insertion sites for rapid identification of functional genes.</title>
        <authorList>
            <person name="Leveau J.H."/>
            <person name="Gerards S."/>
            <person name="Fritsche K."/>
            <person name="Zondag G."/>
            <person name="van Veen J.A."/>
        </authorList>
    </citation>
    <scope>NUCLEOTIDE SEQUENCE [LARGE SCALE GENOMIC DNA]</scope>
    <source>
        <strain evidence="1 2">Ter331</strain>
    </source>
</reference>
<dbReference type="Proteomes" id="UP000008392">
    <property type="component" value="Chromosome"/>
</dbReference>
<reference evidence="1 2" key="3">
    <citation type="journal article" date="2008" name="FEMS Microbiol. Ecol.">
        <title>Identification and characterization of genes underlying chitinolysis in Collimonas fungivorans Ter331.</title>
        <authorList>
            <person name="Fritsche K."/>
            <person name="de Boer W."/>
            <person name="Gerards S."/>
            <person name="van den Berg M."/>
            <person name="van Veen J.A."/>
            <person name="Leveau J.H."/>
        </authorList>
    </citation>
    <scope>NUCLEOTIDE SEQUENCE [LARGE SCALE GENOMIC DNA]</scope>
    <source>
        <strain evidence="1 2">Ter331</strain>
    </source>
</reference>
<reference evidence="1 2" key="5">
    <citation type="journal article" date="2011" name="ISME J.">
        <title>Dual transcriptional profiling of a bacterial/fungal confrontation: Collimonas fungivorans versus Aspergillus niger.</title>
        <authorList>
            <person name="Mela F."/>
            <person name="Fritsche K."/>
            <person name="de Boer W."/>
            <person name="van Veen J.A."/>
            <person name="de Graaff L.H."/>
            <person name="van den Berg M."/>
            <person name="Leveau J.H."/>
        </authorList>
    </citation>
    <scope>NUCLEOTIDE SEQUENCE [LARGE SCALE GENOMIC DNA]</scope>
    <source>
        <strain evidence="1 2">Ter331</strain>
    </source>
</reference>
<dbReference type="KEGG" id="cfu:CFU_1838"/>
<evidence type="ECO:0000313" key="1">
    <source>
        <dbReference type="EMBL" id="AEK61670.1"/>
    </source>
</evidence>
<dbReference type="EMBL" id="CP002745">
    <property type="protein sequence ID" value="AEK61670.1"/>
    <property type="molecule type" value="Genomic_DNA"/>
</dbReference>
<reference evidence="1 2" key="4">
    <citation type="journal article" date="2010" name="Environ. Microbiol.">
        <title>The bacterial genus Collimonas: mycophagy, weathering and other adaptive solutions to life in oligotrophic soil environments.</title>
        <authorList>
            <person name="Leveau J.H."/>
            <person name="Uroz S."/>
            <person name="de Boer W."/>
        </authorList>
    </citation>
    <scope>NUCLEOTIDE SEQUENCE [LARGE SCALE GENOMIC DNA]</scope>
    <source>
        <strain evidence="1 2">Ter331</strain>
    </source>
</reference>
<reference evidence="2" key="6">
    <citation type="submission" date="2011-05" db="EMBL/GenBank/DDBJ databases">
        <title>Complete sequence of Collimonas fungivorans Ter331.</title>
        <authorList>
            <person name="Leveau J.H."/>
        </authorList>
    </citation>
    <scope>NUCLEOTIDE SEQUENCE [LARGE SCALE GENOMIC DNA]</scope>
    <source>
        <strain evidence="2">Ter331</strain>
    </source>
</reference>
<evidence type="ECO:0000313" key="2">
    <source>
        <dbReference type="Proteomes" id="UP000008392"/>
    </source>
</evidence>
<proteinExistence type="predicted"/>
<gene>
    <name evidence="1" type="ordered locus">CFU_1838</name>
</gene>
<organism evidence="1 2">
    <name type="scientific">Collimonas fungivorans (strain Ter331)</name>
    <dbReference type="NCBI Taxonomy" id="1005048"/>
    <lineage>
        <taxon>Bacteria</taxon>
        <taxon>Pseudomonadati</taxon>
        <taxon>Pseudomonadota</taxon>
        <taxon>Betaproteobacteria</taxon>
        <taxon>Burkholderiales</taxon>
        <taxon>Oxalobacteraceae</taxon>
        <taxon>Collimonas</taxon>
    </lineage>
</organism>
<dbReference type="AlphaFoldDB" id="G0AGQ7"/>
<reference evidence="1 2" key="1">
    <citation type="journal article" date="2004" name="Environ. Microbiol.">
        <title>Phylogeny-function analysis of (meta)genomic libraries: screening for expression of ribosomal RNA genes by large-insert library fluorescent in situ hybridization (LIL-FISH).</title>
        <authorList>
            <person name="Leveau J.H."/>
            <person name="Gerards S."/>
            <person name="de Boer W."/>
            <person name="van Veen J.A."/>
        </authorList>
    </citation>
    <scope>NUCLEOTIDE SEQUENCE [LARGE SCALE GENOMIC DNA]</scope>
    <source>
        <strain evidence="1 2">Ter331</strain>
    </source>
</reference>
<accession>G0AGQ7</accession>
<dbReference type="HOGENOM" id="CLU_076645_1_1_4"/>
<name>G0AGQ7_COLFT</name>
<protein>
    <recommendedName>
        <fullName evidence="3">Bacteriocin-protection protein</fullName>
    </recommendedName>
</protein>
<dbReference type="Pfam" id="PF13376">
    <property type="entry name" value="OmdA"/>
    <property type="match status" value="1"/>
</dbReference>